<gene>
    <name evidence="10" type="ORF">FEQUK3_LOCUS8097</name>
</gene>
<feature type="domain" description="Protein kinase" evidence="9">
    <location>
        <begin position="76"/>
        <end position="427"/>
    </location>
</feature>
<organism evidence="10 11">
    <name type="scientific">Fusarium equiseti</name>
    <name type="common">Fusarium scirpi</name>
    <dbReference type="NCBI Taxonomy" id="61235"/>
    <lineage>
        <taxon>Eukaryota</taxon>
        <taxon>Fungi</taxon>
        <taxon>Dikarya</taxon>
        <taxon>Ascomycota</taxon>
        <taxon>Pezizomycotina</taxon>
        <taxon>Sordariomycetes</taxon>
        <taxon>Hypocreomycetidae</taxon>
        <taxon>Hypocreales</taxon>
        <taxon>Nectriaceae</taxon>
        <taxon>Fusarium</taxon>
        <taxon>Fusarium incarnatum-equiseti species complex</taxon>
    </lineage>
</organism>
<dbReference type="Proteomes" id="UP000693738">
    <property type="component" value="Unassembled WGS sequence"/>
</dbReference>
<dbReference type="GO" id="GO:0005524">
    <property type="term" value="F:ATP binding"/>
    <property type="evidence" value="ECO:0007669"/>
    <property type="project" value="UniProtKB-KW"/>
</dbReference>
<comment type="catalytic activity">
    <reaction evidence="7">
        <text>L-threonyl-[protein] + ATP = O-phospho-L-threonyl-[protein] + ADP + H(+)</text>
        <dbReference type="Rhea" id="RHEA:46608"/>
        <dbReference type="Rhea" id="RHEA-COMP:11060"/>
        <dbReference type="Rhea" id="RHEA-COMP:11605"/>
        <dbReference type="ChEBI" id="CHEBI:15378"/>
        <dbReference type="ChEBI" id="CHEBI:30013"/>
        <dbReference type="ChEBI" id="CHEBI:30616"/>
        <dbReference type="ChEBI" id="CHEBI:61977"/>
        <dbReference type="ChEBI" id="CHEBI:456216"/>
        <dbReference type="EC" id="2.7.11.1"/>
    </reaction>
</comment>
<comment type="caution">
    <text evidence="10">The sequence shown here is derived from an EMBL/GenBank/DDBJ whole genome shotgun (WGS) entry which is preliminary data.</text>
</comment>
<dbReference type="PANTHER" id="PTHR47634:SF9">
    <property type="entry name" value="PROTEIN KINASE DOMAIN-CONTAINING PROTEIN-RELATED"/>
    <property type="match status" value="1"/>
</dbReference>
<dbReference type="EMBL" id="CAJSTJ010000149">
    <property type="protein sequence ID" value="CAG7562375.1"/>
    <property type="molecule type" value="Genomic_DNA"/>
</dbReference>
<evidence type="ECO:0000313" key="11">
    <source>
        <dbReference type="Proteomes" id="UP000693738"/>
    </source>
</evidence>
<sequence length="440" mass="49648">MRRSLSFLPKGLPPRSFCVSQYSRLAPSFSTSSRSTTSTEPDQYVPYYNAAVEPTFGYRPGGYHPIRIGDTFHGRYHVHHKLGHSGHSTSWLARDKTLSKYVAVKVGIADSNNKGVEILSRLSRPIHGSDSRGRDMIISVLDHFNLDGPNGTHSCSVTIPARTSLALLAGYRRSCYHLPVVRSLAAQMVIAVAYIHNQGIVHGGLDNLSRKELYGEYGFPVAGSFVRDDGNQLAPGDPNQIYSPIFKNKAITLPESKILIADFGEAFCPAEEDRFESDTSFAYRPPEAYFEPKTPLSYPSDIWSLGCTIWEMSGSGRFLDGYHSLYDEEYNTRVQIDRLGPLPPEWSDGWERPPDFFDDDGAVLEAPAEQSWEQRFQETIRESMLMMGVGAFDEDESRAFQEMLKGMIVFRSGERLTAEQVLNTRWMREYALPEWEKIEK</sequence>
<reference evidence="10" key="1">
    <citation type="submission" date="2021-05" db="EMBL/GenBank/DDBJ databases">
        <authorList>
            <person name="Khan N."/>
        </authorList>
    </citation>
    <scope>NUCLEOTIDE SEQUENCE</scope>
</reference>
<evidence type="ECO:0000256" key="6">
    <source>
        <dbReference type="ARBA" id="ARBA00022840"/>
    </source>
</evidence>
<evidence type="ECO:0000313" key="10">
    <source>
        <dbReference type="EMBL" id="CAG7562375.1"/>
    </source>
</evidence>
<dbReference type="SMART" id="SM00220">
    <property type="entry name" value="S_TKc"/>
    <property type="match status" value="1"/>
</dbReference>
<dbReference type="PANTHER" id="PTHR47634">
    <property type="entry name" value="PROTEIN KINASE DOMAIN-CONTAINING PROTEIN-RELATED"/>
    <property type="match status" value="1"/>
</dbReference>
<evidence type="ECO:0000256" key="5">
    <source>
        <dbReference type="ARBA" id="ARBA00022777"/>
    </source>
</evidence>
<dbReference type="AlphaFoldDB" id="A0A8J2IXD2"/>
<keyword evidence="6" id="KW-0067">ATP-binding</keyword>
<name>A0A8J2IXD2_FUSEQ</name>
<evidence type="ECO:0000259" key="9">
    <source>
        <dbReference type="PROSITE" id="PS50011"/>
    </source>
</evidence>
<keyword evidence="3" id="KW-0808">Transferase</keyword>
<evidence type="ECO:0000256" key="8">
    <source>
        <dbReference type="ARBA" id="ARBA00048679"/>
    </source>
</evidence>
<proteinExistence type="predicted"/>
<evidence type="ECO:0000256" key="3">
    <source>
        <dbReference type="ARBA" id="ARBA00022679"/>
    </source>
</evidence>
<protein>
    <recommendedName>
        <fullName evidence="1">non-specific serine/threonine protein kinase</fullName>
        <ecNumber evidence="1">2.7.11.1</ecNumber>
    </recommendedName>
</protein>
<keyword evidence="5" id="KW-0418">Kinase</keyword>
<dbReference type="PROSITE" id="PS50011">
    <property type="entry name" value="PROTEIN_KINASE_DOM"/>
    <property type="match status" value="1"/>
</dbReference>
<dbReference type="Pfam" id="PF00069">
    <property type="entry name" value="Pkinase"/>
    <property type="match status" value="1"/>
</dbReference>
<keyword evidence="2" id="KW-0723">Serine/threonine-protein kinase</keyword>
<dbReference type="GO" id="GO:0004674">
    <property type="term" value="F:protein serine/threonine kinase activity"/>
    <property type="evidence" value="ECO:0007669"/>
    <property type="project" value="UniProtKB-KW"/>
</dbReference>
<accession>A0A8J2IXD2</accession>
<dbReference type="GO" id="GO:0000245">
    <property type="term" value="P:spliceosomal complex assembly"/>
    <property type="evidence" value="ECO:0007669"/>
    <property type="project" value="TreeGrafter"/>
</dbReference>
<dbReference type="InterPro" id="IPR000719">
    <property type="entry name" value="Prot_kinase_dom"/>
</dbReference>
<keyword evidence="4" id="KW-0547">Nucleotide-binding</keyword>
<evidence type="ECO:0000256" key="7">
    <source>
        <dbReference type="ARBA" id="ARBA00047899"/>
    </source>
</evidence>
<comment type="catalytic activity">
    <reaction evidence="8">
        <text>L-seryl-[protein] + ATP = O-phospho-L-seryl-[protein] + ADP + H(+)</text>
        <dbReference type="Rhea" id="RHEA:17989"/>
        <dbReference type="Rhea" id="RHEA-COMP:9863"/>
        <dbReference type="Rhea" id="RHEA-COMP:11604"/>
        <dbReference type="ChEBI" id="CHEBI:15378"/>
        <dbReference type="ChEBI" id="CHEBI:29999"/>
        <dbReference type="ChEBI" id="CHEBI:30616"/>
        <dbReference type="ChEBI" id="CHEBI:83421"/>
        <dbReference type="ChEBI" id="CHEBI:456216"/>
        <dbReference type="EC" id="2.7.11.1"/>
    </reaction>
</comment>
<dbReference type="EC" id="2.7.11.1" evidence="1"/>
<evidence type="ECO:0000256" key="1">
    <source>
        <dbReference type="ARBA" id="ARBA00012513"/>
    </source>
</evidence>
<evidence type="ECO:0000256" key="2">
    <source>
        <dbReference type="ARBA" id="ARBA00022527"/>
    </source>
</evidence>
<dbReference type="GO" id="GO:0050684">
    <property type="term" value="P:regulation of mRNA processing"/>
    <property type="evidence" value="ECO:0007669"/>
    <property type="project" value="TreeGrafter"/>
</dbReference>
<evidence type="ECO:0000256" key="4">
    <source>
        <dbReference type="ARBA" id="ARBA00022741"/>
    </source>
</evidence>
<dbReference type="InterPro" id="IPR051334">
    <property type="entry name" value="SRPK"/>
</dbReference>